<feature type="region of interest" description="Disordered" evidence="6">
    <location>
        <begin position="1300"/>
        <end position="1341"/>
    </location>
</feature>
<feature type="region of interest" description="Disordered" evidence="6">
    <location>
        <begin position="319"/>
        <end position="578"/>
    </location>
</feature>
<dbReference type="InterPro" id="IPR001487">
    <property type="entry name" value="Bromodomain"/>
</dbReference>
<dbReference type="Pfam" id="PF00439">
    <property type="entry name" value="Bromodomain"/>
    <property type="match status" value="1"/>
</dbReference>
<feature type="compositionally biased region" description="Basic residues" evidence="6">
    <location>
        <begin position="553"/>
        <end position="563"/>
    </location>
</feature>
<dbReference type="SUPFAM" id="SSF47370">
    <property type="entry name" value="Bromodomain"/>
    <property type="match status" value="1"/>
</dbReference>
<dbReference type="EMBL" id="JASPKY010000039">
    <property type="protein sequence ID" value="KAK9746515.1"/>
    <property type="molecule type" value="Genomic_DNA"/>
</dbReference>
<feature type="compositionally biased region" description="Pro residues" evidence="6">
    <location>
        <begin position="1074"/>
        <end position="1088"/>
    </location>
</feature>
<dbReference type="InterPro" id="IPR003593">
    <property type="entry name" value="AAA+_ATPase"/>
</dbReference>
<dbReference type="InterPro" id="IPR003959">
    <property type="entry name" value="ATPase_AAA_core"/>
</dbReference>
<feature type="compositionally biased region" description="Basic and acidic residues" evidence="6">
    <location>
        <begin position="420"/>
        <end position="452"/>
    </location>
</feature>
<comment type="similarity">
    <text evidence="1">Belongs to the AAA ATPase family.</text>
</comment>
<dbReference type="InterPro" id="IPR036427">
    <property type="entry name" value="Bromodomain-like_sf"/>
</dbReference>
<accession>A0AAW1MJD1</accession>
<dbReference type="Gene3D" id="1.20.920.10">
    <property type="entry name" value="Bromodomain-like"/>
    <property type="match status" value="1"/>
</dbReference>
<dbReference type="Pfam" id="PF17862">
    <property type="entry name" value="AAA_lid_3"/>
    <property type="match status" value="1"/>
</dbReference>
<dbReference type="InterPro" id="IPR027417">
    <property type="entry name" value="P-loop_NTPase"/>
</dbReference>
<dbReference type="InterPro" id="IPR041569">
    <property type="entry name" value="AAA_lid_3"/>
</dbReference>
<dbReference type="GO" id="GO:0005524">
    <property type="term" value="F:ATP binding"/>
    <property type="evidence" value="ECO:0007669"/>
    <property type="project" value="UniProtKB-KW"/>
</dbReference>
<evidence type="ECO:0000256" key="6">
    <source>
        <dbReference type="SAM" id="MobiDB-lite"/>
    </source>
</evidence>
<evidence type="ECO:0000256" key="5">
    <source>
        <dbReference type="PROSITE-ProRule" id="PRU00035"/>
    </source>
</evidence>
<evidence type="ECO:0000256" key="1">
    <source>
        <dbReference type="ARBA" id="ARBA00006914"/>
    </source>
</evidence>
<evidence type="ECO:0000313" key="9">
    <source>
        <dbReference type="Proteomes" id="UP001458880"/>
    </source>
</evidence>
<feature type="compositionally biased region" description="Low complexity" evidence="6">
    <location>
        <begin position="82"/>
        <end position="93"/>
    </location>
</feature>
<feature type="compositionally biased region" description="Basic and acidic residues" evidence="6">
    <location>
        <begin position="1318"/>
        <end position="1333"/>
    </location>
</feature>
<keyword evidence="2" id="KW-0547">Nucleotide-binding</keyword>
<dbReference type="GO" id="GO:0006334">
    <property type="term" value="P:nucleosome assembly"/>
    <property type="evidence" value="ECO:0007669"/>
    <property type="project" value="TreeGrafter"/>
</dbReference>
<dbReference type="InterPro" id="IPR003960">
    <property type="entry name" value="ATPase_AAA_CS"/>
</dbReference>
<evidence type="ECO:0000259" key="7">
    <source>
        <dbReference type="PROSITE" id="PS50014"/>
    </source>
</evidence>
<dbReference type="SMART" id="SM00382">
    <property type="entry name" value="AAA"/>
    <property type="match status" value="1"/>
</dbReference>
<feature type="region of interest" description="Disordered" evidence="6">
    <location>
        <begin position="79"/>
        <end position="119"/>
    </location>
</feature>
<dbReference type="SUPFAM" id="SSF52540">
    <property type="entry name" value="P-loop containing nucleoside triphosphate hydrolases"/>
    <property type="match status" value="2"/>
</dbReference>
<feature type="domain" description="Bromo" evidence="7">
    <location>
        <begin position="1121"/>
        <end position="1191"/>
    </location>
</feature>
<dbReference type="Gene3D" id="3.40.50.300">
    <property type="entry name" value="P-loop containing nucleotide triphosphate hydrolases"/>
    <property type="match status" value="1"/>
</dbReference>
<dbReference type="GO" id="GO:0003682">
    <property type="term" value="F:chromatin binding"/>
    <property type="evidence" value="ECO:0007669"/>
    <property type="project" value="TreeGrafter"/>
</dbReference>
<proteinExistence type="inferred from homology"/>
<sequence length="1504" mass="172898">MAENEDAVRVEVFKRPRKILFTQMRHPYVTEKSTMNRKTRNLVGGSGVMVNTRRMESSGSGPYSGHRYCTRRSNEGAVEVGSFSDSISESAESQAEEDSWSSQDKRKKHLVTKSAPPLPSRVRELRSRFVCNELKFKAHHLRNSDSKTCRKRLPERHSIAVYTHKMRNELNTYNPNESDEDCYSPRGRRHLRHRSSVMARVERRTALSLRPLIAKSYVDRSPMTCNSDDSDAVGVRRSTRQRNFQYKEMSWITDQMPKKGYPNAEYSEDDSRDVQTRCNTTTRRLPEATTRSVRNEIDSIPTRREIKKNTKYLHDYETTAVNTSRRRSRTEEEVRTKPKRPLRSHRDIYNRNEKDKVAILPTRVNGRLSKSSTLKPEGAEEEEEEEEEEEQEEEHGDDAEQDGDEEDEEGEDEEDEEEQPKDSKNEKENDKENKKNNTKLKLEVKGRTKDQSSESDIQGVRTGKTSTLLDDTFSPRRTRRTTQKVLDSSSSSEEGRVYSLRDRAPKQSATALIERTAIPSRNENIRSRRRRSYRRKRSPTSSDTSDSEDRCRNKYSKNSKTNHSKNEQQPLKSGAGGCKVIPIGPETLDTKIRFSSVGGLDTHIQCLKEMVLLPMMYPEVFDQFQTQPPRGVLFYGPPGTGKTLIARALANECSFGSRKIAFFMRKGADLLSKWIGESEKQLRLLFEQAKEMKPSIIFFDELDGLAPVRSSRQDQIHASIVSTLLALMDGLDNRGEVIVIGATNRIDAIDPALRRPGRFDRELYFPLPSKKEREEILGVHVSQWAQPPNSQLLNYLADTAIGYCGSDLRALCSEAVIHSFRRTYPQVYNADHKLLLDPKNVKVEKIDFLRAKAQLIPSSHRTGQRLGRKLLLILKPLLENAFRDIFSILEKTFPHGVQSNLARVKLSSGIRPAQLLLVGDSPDHGQTVHLAPAILYDMEHIHAHILDLTMLYSNSTTSPEEACVRVFHEVRRNVPSVLYIPAIDEWWNLISDTVKVIFLSQLSQLDPNSPILLLATANDIYNNLPQEIQNIFSSYRNEIYELTTPTEEQRRNFFSPLLTDSCLKQPRSPRFRPKTPPSLPRAPTPAPTPLSEAQKQKVFETEEHTLRELRIFLREICKKLANNRLFYMFTKPVDTEEVPDYPTIIKQPMDLETMMTKVDFHQYECAKDFLNDIELIVQNALEYNPAKTSADKQIRHRACSLRDYAFTLIKNEMDSDFEEKCQGISKHRKERKASVTQYLPPFLQTMEYTGTDTNKDLLSVIEEPYSKEVVQSSSNGTTTNTRNNFYRKRKFSNWQKGYLSSKKKRRKETHNEACSNQNEERMLEEETKDHLDDSYINPSGNEAASRLLTSEDSQEIANNKTLEHTTPLTVNCDTTSNSKFDLNGPVLCLKSPSNKRRLSDLLSPSELLEDSLDFDDVDQALKETVSEDFESHNIEIDHDKLDKVLQTAISVSDDQPLQSILDLQFQLSRIINKYSRTYDRKNLPNELQRELERYADGIDKMKIS</sequence>
<gene>
    <name evidence="8" type="ORF">QE152_g6034</name>
</gene>
<keyword evidence="3" id="KW-0067">ATP-binding</keyword>
<dbReference type="PANTHER" id="PTHR23069">
    <property type="entry name" value="AAA DOMAIN-CONTAINING"/>
    <property type="match status" value="1"/>
</dbReference>
<feature type="compositionally biased region" description="Acidic residues" evidence="6">
    <location>
        <begin position="379"/>
        <end position="419"/>
    </location>
</feature>
<dbReference type="GO" id="GO:0042393">
    <property type="term" value="F:histone binding"/>
    <property type="evidence" value="ECO:0007669"/>
    <property type="project" value="TreeGrafter"/>
</dbReference>
<evidence type="ECO:0000313" key="8">
    <source>
        <dbReference type="EMBL" id="KAK9746515.1"/>
    </source>
</evidence>
<dbReference type="GO" id="GO:0005634">
    <property type="term" value="C:nucleus"/>
    <property type="evidence" value="ECO:0007669"/>
    <property type="project" value="TreeGrafter"/>
</dbReference>
<dbReference type="PROSITE" id="PS00674">
    <property type="entry name" value="AAA"/>
    <property type="match status" value="1"/>
</dbReference>
<dbReference type="GO" id="GO:0016887">
    <property type="term" value="F:ATP hydrolysis activity"/>
    <property type="evidence" value="ECO:0007669"/>
    <property type="project" value="InterPro"/>
</dbReference>
<dbReference type="InterPro" id="IPR045199">
    <property type="entry name" value="ATAD2-like"/>
</dbReference>
<organism evidence="8 9">
    <name type="scientific">Popillia japonica</name>
    <name type="common">Japanese beetle</name>
    <dbReference type="NCBI Taxonomy" id="7064"/>
    <lineage>
        <taxon>Eukaryota</taxon>
        <taxon>Metazoa</taxon>
        <taxon>Ecdysozoa</taxon>
        <taxon>Arthropoda</taxon>
        <taxon>Hexapoda</taxon>
        <taxon>Insecta</taxon>
        <taxon>Pterygota</taxon>
        <taxon>Neoptera</taxon>
        <taxon>Endopterygota</taxon>
        <taxon>Coleoptera</taxon>
        <taxon>Polyphaga</taxon>
        <taxon>Scarabaeiformia</taxon>
        <taxon>Scarabaeidae</taxon>
        <taxon>Rutelinae</taxon>
        <taxon>Popillia</taxon>
    </lineage>
</organism>
<dbReference type="Gene3D" id="1.10.8.60">
    <property type="match status" value="1"/>
</dbReference>
<dbReference type="GO" id="GO:0006337">
    <property type="term" value="P:nucleosome disassembly"/>
    <property type="evidence" value="ECO:0007669"/>
    <property type="project" value="TreeGrafter"/>
</dbReference>
<comment type="caution">
    <text evidence="8">The sequence shown here is derived from an EMBL/GenBank/DDBJ whole genome shotgun (WGS) entry which is preliminary data.</text>
</comment>
<dbReference type="CDD" id="cd05528">
    <property type="entry name" value="Bromo_AAA"/>
    <property type="match status" value="1"/>
</dbReference>
<evidence type="ECO:0000256" key="2">
    <source>
        <dbReference type="ARBA" id="ARBA00022741"/>
    </source>
</evidence>
<feature type="region of interest" description="Disordered" evidence="6">
    <location>
        <begin position="1060"/>
        <end position="1096"/>
    </location>
</feature>
<dbReference type="PROSITE" id="PS50014">
    <property type="entry name" value="BROMODOMAIN_2"/>
    <property type="match status" value="1"/>
</dbReference>
<feature type="compositionally biased region" description="Basic and acidic residues" evidence="6">
    <location>
        <begin position="493"/>
        <end position="505"/>
    </location>
</feature>
<evidence type="ECO:0000256" key="3">
    <source>
        <dbReference type="ARBA" id="ARBA00022840"/>
    </source>
</evidence>
<protein>
    <submittedName>
        <fullName evidence="8">ATPase family associated with various cellular activities (AAA)</fullName>
    </submittedName>
</protein>
<dbReference type="PANTHER" id="PTHR23069:SF0">
    <property type="entry name" value="TAT-BINDING HOMOLOG 7"/>
    <property type="match status" value="1"/>
</dbReference>
<reference evidence="8 9" key="1">
    <citation type="journal article" date="2024" name="BMC Genomics">
        <title>De novo assembly and annotation of Popillia japonica's genome with initial clues to its potential as an invasive pest.</title>
        <authorList>
            <person name="Cucini C."/>
            <person name="Boschi S."/>
            <person name="Funari R."/>
            <person name="Cardaioli E."/>
            <person name="Iannotti N."/>
            <person name="Marturano G."/>
            <person name="Paoli F."/>
            <person name="Bruttini M."/>
            <person name="Carapelli A."/>
            <person name="Frati F."/>
            <person name="Nardi F."/>
        </authorList>
    </citation>
    <scope>NUCLEOTIDE SEQUENCE [LARGE SCALE GENOMIC DNA]</scope>
    <source>
        <strain evidence="8">DMR45628</strain>
    </source>
</reference>
<name>A0AAW1MJD1_POPJA</name>
<dbReference type="Pfam" id="PF00004">
    <property type="entry name" value="AAA"/>
    <property type="match status" value="1"/>
</dbReference>
<keyword evidence="4 5" id="KW-0103">Bromodomain</keyword>
<evidence type="ECO:0000256" key="4">
    <source>
        <dbReference type="ARBA" id="ARBA00023117"/>
    </source>
</evidence>
<dbReference type="Proteomes" id="UP001458880">
    <property type="component" value="Unassembled WGS sequence"/>
</dbReference>
<dbReference type="GO" id="GO:0045815">
    <property type="term" value="P:transcription initiation-coupled chromatin remodeling"/>
    <property type="evidence" value="ECO:0007669"/>
    <property type="project" value="TreeGrafter"/>
</dbReference>
<feature type="compositionally biased region" description="Basic and acidic residues" evidence="6">
    <location>
        <begin position="344"/>
        <end position="357"/>
    </location>
</feature>
<dbReference type="PRINTS" id="PR00503">
    <property type="entry name" value="BROMODOMAIN"/>
</dbReference>
<keyword evidence="9" id="KW-1185">Reference proteome</keyword>
<dbReference type="FunFam" id="3.40.50.300:FF:000061">
    <property type="entry name" value="ATPase family, AAA domain-containing 2"/>
    <property type="match status" value="1"/>
</dbReference>
<dbReference type="SMART" id="SM00297">
    <property type="entry name" value="BROMO"/>
    <property type="match status" value="1"/>
</dbReference>
<feature type="compositionally biased region" description="Basic residues" evidence="6">
    <location>
        <begin position="527"/>
        <end position="538"/>
    </location>
</feature>